<feature type="transmembrane region" description="Helical" evidence="19">
    <location>
        <begin position="128"/>
        <end position="150"/>
    </location>
</feature>
<dbReference type="GO" id="GO:0004605">
    <property type="term" value="F:phosphatidate cytidylyltransferase activity"/>
    <property type="evidence" value="ECO:0007669"/>
    <property type="project" value="UniProtKB-EC"/>
</dbReference>
<keyword evidence="17" id="KW-1208">Phospholipid metabolism</keyword>
<comment type="catalytic activity">
    <reaction evidence="1 18">
        <text>a 1,2-diacyl-sn-glycero-3-phosphate + CTP + H(+) = a CDP-1,2-diacyl-sn-glycerol + diphosphate</text>
        <dbReference type="Rhea" id="RHEA:16229"/>
        <dbReference type="ChEBI" id="CHEBI:15378"/>
        <dbReference type="ChEBI" id="CHEBI:33019"/>
        <dbReference type="ChEBI" id="CHEBI:37563"/>
        <dbReference type="ChEBI" id="CHEBI:58332"/>
        <dbReference type="ChEBI" id="CHEBI:58608"/>
        <dbReference type="EC" id="2.7.7.41"/>
    </reaction>
</comment>
<keyword evidence="9" id="KW-0444">Lipid biosynthesis</keyword>
<evidence type="ECO:0000256" key="17">
    <source>
        <dbReference type="ARBA" id="ARBA00023264"/>
    </source>
</evidence>
<feature type="transmembrane region" description="Helical" evidence="19">
    <location>
        <begin position="265"/>
        <end position="286"/>
    </location>
</feature>
<comment type="pathway">
    <text evidence="3 18">Phospholipid metabolism; CDP-diacylglycerol biosynthesis; CDP-diacylglycerol from sn-glycerol 3-phosphate: step 3/3.</text>
</comment>
<name>A0A846N259_9PROT</name>
<keyword evidence="10 18" id="KW-0808">Transferase</keyword>
<dbReference type="EMBL" id="JAASRM010000001">
    <property type="protein sequence ID" value="NIK89589.1"/>
    <property type="molecule type" value="Genomic_DNA"/>
</dbReference>
<keyword evidence="8" id="KW-1003">Cell membrane</keyword>
<evidence type="ECO:0000256" key="13">
    <source>
        <dbReference type="ARBA" id="ARBA00022989"/>
    </source>
</evidence>
<evidence type="ECO:0000256" key="19">
    <source>
        <dbReference type="SAM" id="Phobius"/>
    </source>
</evidence>
<feature type="transmembrane region" description="Helical" evidence="19">
    <location>
        <begin position="223"/>
        <end position="245"/>
    </location>
</feature>
<evidence type="ECO:0000256" key="4">
    <source>
        <dbReference type="ARBA" id="ARBA00005189"/>
    </source>
</evidence>
<sequence length="296" mass="31328">MTGQSDIAAPKPKSAPSKFSREWNLRVVFGVLLATAIISVIFADKPYLEIGAGAFAVLAAREWHRMVGKGRFLAEVILTTATVWIALAMFLISPSLSISALILSLGTLVVLITALLRKNNPIWHAAGVIYFGLPALSIIALRDFAPLAVATHDARYGAWVLVGLFLIVWATDTGALLFGRFLGGPKLAPVLSPNKTWSGALGGMAAAAVVEAIFILIMGGNPLYGAIFGVGVAVVAHFGDLFESWVKRRFHVKDSGSMIPGHGGVLDRIDSTLATLVAVAVLVLVLKLDPLFGAYS</sequence>
<feature type="transmembrane region" description="Helical" evidence="19">
    <location>
        <begin position="23"/>
        <end position="43"/>
    </location>
</feature>
<comment type="subcellular location">
    <subcellularLocation>
        <location evidence="2">Cell membrane</location>
        <topology evidence="2">Multi-pass membrane protein</topology>
    </subcellularLocation>
</comment>
<dbReference type="AlphaFoldDB" id="A0A846N259"/>
<evidence type="ECO:0000256" key="6">
    <source>
        <dbReference type="ARBA" id="ARBA00012487"/>
    </source>
</evidence>
<evidence type="ECO:0000256" key="12">
    <source>
        <dbReference type="ARBA" id="ARBA00022695"/>
    </source>
</evidence>
<dbReference type="InterPro" id="IPR000374">
    <property type="entry name" value="PC_trans"/>
</dbReference>
<gene>
    <name evidence="20" type="ORF">FHS83_002907</name>
</gene>
<dbReference type="PANTHER" id="PTHR46382">
    <property type="entry name" value="PHOSPHATIDATE CYTIDYLYLTRANSFERASE"/>
    <property type="match status" value="1"/>
</dbReference>
<evidence type="ECO:0000256" key="5">
    <source>
        <dbReference type="ARBA" id="ARBA00010185"/>
    </source>
</evidence>
<reference evidence="20 21" key="1">
    <citation type="submission" date="2020-03" db="EMBL/GenBank/DDBJ databases">
        <title>Genomic Encyclopedia of Type Strains, Phase IV (KMG-IV): sequencing the most valuable type-strain genomes for metagenomic binning, comparative biology and taxonomic classification.</title>
        <authorList>
            <person name="Goeker M."/>
        </authorList>
    </citation>
    <scope>NUCLEOTIDE SEQUENCE [LARGE SCALE GENOMIC DNA]</scope>
    <source>
        <strain evidence="20 21">DSM 19867</strain>
    </source>
</reference>
<organism evidence="20 21">
    <name type="scientific">Rhizomicrobium palustre</name>
    <dbReference type="NCBI Taxonomy" id="189966"/>
    <lineage>
        <taxon>Bacteria</taxon>
        <taxon>Pseudomonadati</taxon>
        <taxon>Pseudomonadota</taxon>
        <taxon>Alphaproteobacteria</taxon>
        <taxon>Micropepsales</taxon>
        <taxon>Micropepsaceae</taxon>
        <taxon>Rhizomicrobium</taxon>
    </lineage>
</organism>
<dbReference type="Pfam" id="PF01148">
    <property type="entry name" value="CTP_transf_1"/>
    <property type="match status" value="1"/>
</dbReference>
<evidence type="ECO:0000256" key="18">
    <source>
        <dbReference type="RuleBase" id="RU003938"/>
    </source>
</evidence>
<feature type="transmembrane region" description="Helical" evidence="19">
    <location>
        <begin position="156"/>
        <end position="178"/>
    </location>
</feature>
<evidence type="ECO:0000256" key="8">
    <source>
        <dbReference type="ARBA" id="ARBA00022475"/>
    </source>
</evidence>
<evidence type="ECO:0000313" key="21">
    <source>
        <dbReference type="Proteomes" id="UP000570514"/>
    </source>
</evidence>
<evidence type="ECO:0000256" key="9">
    <source>
        <dbReference type="ARBA" id="ARBA00022516"/>
    </source>
</evidence>
<dbReference type="UniPathway" id="UPA00557">
    <property type="reaction ID" value="UER00614"/>
</dbReference>
<evidence type="ECO:0000256" key="11">
    <source>
        <dbReference type="ARBA" id="ARBA00022692"/>
    </source>
</evidence>
<evidence type="ECO:0000256" key="3">
    <source>
        <dbReference type="ARBA" id="ARBA00005119"/>
    </source>
</evidence>
<evidence type="ECO:0000256" key="1">
    <source>
        <dbReference type="ARBA" id="ARBA00001698"/>
    </source>
</evidence>
<dbReference type="GO" id="GO:0005886">
    <property type="term" value="C:plasma membrane"/>
    <property type="evidence" value="ECO:0007669"/>
    <property type="project" value="UniProtKB-SubCell"/>
</dbReference>
<keyword evidence="16" id="KW-0594">Phospholipid biosynthesis</keyword>
<evidence type="ECO:0000256" key="15">
    <source>
        <dbReference type="ARBA" id="ARBA00023136"/>
    </source>
</evidence>
<comment type="similarity">
    <text evidence="5 18">Belongs to the CDS family.</text>
</comment>
<dbReference type="PANTHER" id="PTHR46382:SF1">
    <property type="entry name" value="PHOSPHATIDATE CYTIDYLYLTRANSFERASE"/>
    <property type="match status" value="1"/>
</dbReference>
<keyword evidence="21" id="KW-1185">Reference proteome</keyword>
<evidence type="ECO:0000313" key="20">
    <source>
        <dbReference type="EMBL" id="NIK89589.1"/>
    </source>
</evidence>
<dbReference type="PROSITE" id="PS01315">
    <property type="entry name" value="CDS"/>
    <property type="match status" value="1"/>
</dbReference>
<keyword evidence="13 19" id="KW-1133">Transmembrane helix</keyword>
<keyword evidence="12 18" id="KW-0548">Nucleotidyltransferase</keyword>
<evidence type="ECO:0000256" key="16">
    <source>
        <dbReference type="ARBA" id="ARBA00023209"/>
    </source>
</evidence>
<dbReference type="GO" id="GO:0016024">
    <property type="term" value="P:CDP-diacylglycerol biosynthetic process"/>
    <property type="evidence" value="ECO:0007669"/>
    <property type="project" value="UniProtKB-UniPathway"/>
</dbReference>
<dbReference type="EC" id="2.7.7.41" evidence="6 18"/>
<evidence type="ECO:0000256" key="7">
    <source>
        <dbReference type="ARBA" id="ARBA00019373"/>
    </source>
</evidence>
<feature type="transmembrane region" description="Helical" evidence="19">
    <location>
        <begin position="72"/>
        <end position="92"/>
    </location>
</feature>
<keyword evidence="15 19" id="KW-0472">Membrane</keyword>
<feature type="transmembrane region" description="Helical" evidence="19">
    <location>
        <begin position="98"/>
        <end position="116"/>
    </location>
</feature>
<evidence type="ECO:0000256" key="10">
    <source>
        <dbReference type="ARBA" id="ARBA00022679"/>
    </source>
</evidence>
<dbReference type="RefSeq" id="WP_167083663.1">
    <property type="nucleotide sequence ID" value="NZ_BAAADC010000001.1"/>
</dbReference>
<comment type="caution">
    <text evidence="20">The sequence shown here is derived from an EMBL/GenBank/DDBJ whole genome shotgun (WGS) entry which is preliminary data.</text>
</comment>
<evidence type="ECO:0000256" key="14">
    <source>
        <dbReference type="ARBA" id="ARBA00023098"/>
    </source>
</evidence>
<proteinExistence type="inferred from homology"/>
<evidence type="ECO:0000256" key="2">
    <source>
        <dbReference type="ARBA" id="ARBA00004651"/>
    </source>
</evidence>
<accession>A0A846N259</accession>
<comment type="pathway">
    <text evidence="4">Lipid metabolism.</text>
</comment>
<keyword evidence="14" id="KW-0443">Lipid metabolism</keyword>
<keyword evidence="11 18" id="KW-0812">Transmembrane</keyword>
<protein>
    <recommendedName>
        <fullName evidence="7 18">Phosphatidate cytidylyltransferase</fullName>
        <ecNumber evidence="6 18">2.7.7.41</ecNumber>
    </recommendedName>
</protein>
<dbReference type="Proteomes" id="UP000570514">
    <property type="component" value="Unassembled WGS sequence"/>
</dbReference>
<feature type="transmembrane region" description="Helical" evidence="19">
    <location>
        <begin position="199"/>
        <end position="217"/>
    </location>
</feature>